<comment type="catalytic activity">
    <reaction evidence="6">
        <text>UDP-N-acetyl-alpha-D-muramoyl-L-alanyl-gamma-D-glutamyl-meso-2,6-diaminopimeloyl-D-alanyl-D-alanine + di-trans,octa-cis-undecaprenyl phosphate = di-trans,octa-cis-undecaprenyl diphospho-N-acetyl-alpha-D-muramoyl-L-alanyl-D-glutamyl-meso-2,6-diaminopimeloyl-D-alanyl-D-alanine + UMP</text>
        <dbReference type="Rhea" id="RHEA:28386"/>
        <dbReference type="ChEBI" id="CHEBI:57865"/>
        <dbReference type="ChEBI" id="CHEBI:60392"/>
        <dbReference type="ChEBI" id="CHEBI:61386"/>
        <dbReference type="ChEBI" id="CHEBI:61387"/>
        <dbReference type="EC" id="2.7.8.13"/>
    </reaction>
</comment>
<name>A0A1G8AA57_9MICO</name>
<feature type="transmembrane region" description="Helical" evidence="6">
    <location>
        <begin position="117"/>
        <end position="138"/>
    </location>
</feature>
<sequence>MIVLLVSAAISLVFALAVTPLYTRLATRLGWGQFIRADGPQSHHTKRGTPQMGGLVFIVATIVGYFGGKLVGSLDGVPNYPSAPALLVLLLMVGLGAVGFVDDYLKVRKRQSLGLGGWAKIAGQVAVGVVFAVLALQLPDQYGQTPASTAISAVRDIEWLDLTRLGLVVGIGLAVIWFVFIIVATSNAVNVLDGLDGLATGSTIFSASAFVLIGFWQNGQACLGRLADAVRPGGAVDADLYRCYPVQAPLDLAVVAACLAAALIGFLWYNTSPAQLFMGDVGSLGLGGALAGLAILTHTQLLLVLVAGLPLVVTGSVILQRIYFKLTRGKRIFLMSPLHHHFELKGWAEIRIVVRFWIVSGLFVAAAVGLFYLDWVIHPVP</sequence>
<dbReference type="GO" id="GO:0009252">
    <property type="term" value="P:peptidoglycan biosynthetic process"/>
    <property type="evidence" value="ECO:0007669"/>
    <property type="project" value="UniProtKB-UniRule"/>
</dbReference>
<proteinExistence type="inferred from homology"/>
<feature type="transmembrane region" description="Helical" evidence="6">
    <location>
        <begin position="352"/>
        <end position="373"/>
    </location>
</feature>
<evidence type="ECO:0000256" key="2">
    <source>
        <dbReference type="ARBA" id="ARBA00022679"/>
    </source>
</evidence>
<keyword evidence="6" id="KW-0132">Cell division</keyword>
<dbReference type="GO" id="GO:0005886">
    <property type="term" value="C:plasma membrane"/>
    <property type="evidence" value="ECO:0007669"/>
    <property type="project" value="UniProtKB-SubCell"/>
</dbReference>
<dbReference type="InterPro" id="IPR000715">
    <property type="entry name" value="Glycosyl_transferase_4"/>
</dbReference>
<keyword evidence="10" id="KW-1185">Reference proteome</keyword>
<feature type="transmembrane region" description="Helical" evidence="6">
    <location>
        <begin position="250"/>
        <end position="269"/>
    </location>
</feature>
<dbReference type="NCBIfam" id="TIGR00445">
    <property type="entry name" value="mraY"/>
    <property type="match status" value="1"/>
</dbReference>
<dbReference type="PANTHER" id="PTHR22926">
    <property type="entry name" value="PHOSPHO-N-ACETYLMURAMOYL-PENTAPEPTIDE-TRANSFERASE"/>
    <property type="match status" value="1"/>
</dbReference>
<feature type="transmembrane region" description="Helical" evidence="6">
    <location>
        <begin position="276"/>
        <end position="296"/>
    </location>
</feature>
<keyword evidence="2 6" id="KW-0808">Transferase</keyword>
<keyword evidence="6" id="KW-0573">Peptidoglycan synthesis</keyword>
<dbReference type="EMBL" id="LT629695">
    <property type="protein sequence ID" value="SDH17822.1"/>
    <property type="molecule type" value="Genomic_DNA"/>
</dbReference>
<evidence type="ECO:0000256" key="3">
    <source>
        <dbReference type="ARBA" id="ARBA00022692"/>
    </source>
</evidence>
<keyword evidence="3 6" id="KW-0812">Transmembrane</keyword>
<keyword evidence="6 8" id="KW-0460">Magnesium</keyword>
<evidence type="ECO:0000256" key="8">
    <source>
        <dbReference type="PIRSR" id="PIRSR600715-1"/>
    </source>
</evidence>
<evidence type="ECO:0000256" key="1">
    <source>
        <dbReference type="ARBA" id="ARBA00004141"/>
    </source>
</evidence>
<organism evidence="9 10">
    <name type="scientific">Agrococcus jejuensis</name>
    <dbReference type="NCBI Taxonomy" id="399736"/>
    <lineage>
        <taxon>Bacteria</taxon>
        <taxon>Bacillati</taxon>
        <taxon>Actinomycetota</taxon>
        <taxon>Actinomycetes</taxon>
        <taxon>Micrococcales</taxon>
        <taxon>Microbacteriaceae</taxon>
        <taxon>Agrococcus</taxon>
    </lineage>
</organism>
<reference evidence="10" key="1">
    <citation type="submission" date="2016-10" db="EMBL/GenBank/DDBJ databases">
        <authorList>
            <person name="Varghese N."/>
            <person name="Submissions S."/>
        </authorList>
    </citation>
    <scope>NUCLEOTIDE SEQUENCE [LARGE SCALE GENOMIC DNA]</scope>
    <source>
        <strain evidence="10">DSM 22002</strain>
    </source>
</reference>
<keyword evidence="5 6" id="KW-0472">Membrane</keyword>
<feature type="transmembrane region" description="Helical" evidence="6">
    <location>
        <begin position="83"/>
        <end position="105"/>
    </location>
</feature>
<comment type="similarity">
    <text evidence="6">Belongs to the glycosyltransferase 4 family. MraY subfamily.</text>
</comment>
<gene>
    <name evidence="6" type="primary">mraY</name>
    <name evidence="9" type="ORF">SAMN04489720_0305</name>
</gene>
<dbReference type="STRING" id="399736.SAMN04489720_0305"/>
<evidence type="ECO:0000256" key="6">
    <source>
        <dbReference type="HAMAP-Rule" id="MF_00038"/>
    </source>
</evidence>
<keyword evidence="6" id="KW-0133">Cell shape</keyword>
<feature type="transmembrane region" description="Helical" evidence="6">
    <location>
        <begin position="165"/>
        <end position="185"/>
    </location>
</feature>
<keyword evidence="6" id="KW-0961">Cell wall biogenesis/degradation</keyword>
<evidence type="ECO:0000256" key="5">
    <source>
        <dbReference type="ARBA" id="ARBA00023136"/>
    </source>
</evidence>
<dbReference type="GO" id="GO:0051992">
    <property type="term" value="F:UDP-N-acetylmuramoyl-L-alanyl-D-glutamyl-meso-2,6-diaminopimelyl-D-alanyl-D-alanine:undecaprenyl-phosphate transferase activity"/>
    <property type="evidence" value="ECO:0007669"/>
    <property type="project" value="RHEA"/>
</dbReference>
<evidence type="ECO:0000313" key="9">
    <source>
        <dbReference type="EMBL" id="SDH17822.1"/>
    </source>
</evidence>
<dbReference type="GO" id="GO:0008963">
    <property type="term" value="F:phospho-N-acetylmuramoyl-pentapeptide-transferase activity"/>
    <property type="evidence" value="ECO:0007669"/>
    <property type="project" value="UniProtKB-UniRule"/>
</dbReference>
<accession>A0A1G8AA57</accession>
<comment type="subcellular location">
    <subcellularLocation>
        <location evidence="6">Cell membrane</location>
        <topology evidence="6">Multi-pass membrane protein</topology>
    </subcellularLocation>
    <subcellularLocation>
        <location evidence="1">Membrane</location>
        <topology evidence="1">Multi-pass membrane protein</topology>
    </subcellularLocation>
</comment>
<protein>
    <recommendedName>
        <fullName evidence="6 7">Phospho-N-acetylmuramoyl-pentapeptide-transferase</fullName>
        <ecNumber evidence="6 7">2.7.8.13</ecNumber>
    </recommendedName>
    <alternativeName>
        <fullName evidence="6">UDP-MurNAc-pentapeptide phosphotransferase</fullName>
    </alternativeName>
</protein>
<dbReference type="Pfam" id="PF00953">
    <property type="entry name" value="Glycos_transf_4"/>
    <property type="match status" value="1"/>
</dbReference>
<dbReference type="OrthoDB" id="9805475at2"/>
<dbReference type="GO" id="GO:0071555">
    <property type="term" value="P:cell wall organization"/>
    <property type="evidence" value="ECO:0007669"/>
    <property type="project" value="UniProtKB-KW"/>
</dbReference>
<dbReference type="Proteomes" id="UP000198822">
    <property type="component" value="Chromosome I"/>
</dbReference>
<keyword evidence="6 8" id="KW-0479">Metal-binding</keyword>
<evidence type="ECO:0000256" key="7">
    <source>
        <dbReference type="NCBIfam" id="TIGR00445"/>
    </source>
</evidence>
<dbReference type="PANTHER" id="PTHR22926:SF5">
    <property type="entry name" value="PHOSPHO-N-ACETYLMURAMOYL-PENTAPEPTIDE-TRANSFERASE HOMOLOG"/>
    <property type="match status" value="1"/>
</dbReference>
<dbReference type="AlphaFoldDB" id="A0A1G8AA57"/>
<evidence type="ECO:0000256" key="4">
    <source>
        <dbReference type="ARBA" id="ARBA00022989"/>
    </source>
</evidence>
<dbReference type="HAMAP" id="MF_00038">
    <property type="entry name" value="MraY"/>
    <property type="match status" value="1"/>
</dbReference>
<keyword evidence="6" id="KW-1003">Cell membrane</keyword>
<keyword evidence="6" id="KW-0131">Cell cycle</keyword>
<dbReference type="GO" id="GO:0008360">
    <property type="term" value="P:regulation of cell shape"/>
    <property type="evidence" value="ECO:0007669"/>
    <property type="project" value="UniProtKB-KW"/>
</dbReference>
<dbReference type="CDD" id="cd06852">
    <property type="entry name" value="GT_MraY"/>
    <property type="match status" value="1"/>
</dbReference>
<dbReference type="GO" id="GO:0051301">
    <property type="term" value="P:cell division"/>
    <property type="evidence" value="ECO:0007669"/>
    <property type="project" value="UniProtKB-KW"/>
</dbReference>
<feature type="transmembrane region" description="Helical" evidence="6">
    <location>
        <begin position="302"/>
        <end position="324"/>
    </location>
</feature>
<evidence type="ECO:0000313" key="10">
    <source>
        <dbReference type="Proteomes" id="UP000198822"/>
    </source>
</evidence>
<dbReference type="EC" id="2.7.8.13" evidence="6 7"/>
<dbReference type="InterPro" id="IPR003524">
    <property type="entry name" value="PNAcMuramoyl-5peptid_Trfase"/>
</dbReference>
<comment type="pathway">
    <text evidence="6">Cell wall biogenesis; peptidoglycan biosynthesis.</text>
</comment>
<dbReference type="UniPathway" id="UPA00219"/>
<feature type="binding site" evidence="8">
    <location>
        <position position="190"/>
    </location>
    <ligand>
        <name>Mg(2+)</name>
        <dbReference type="ChEBI" id="CHEBI:18420"/>
    </ligand>
</feature>
<dbReference type="RefSeq" id="WP_092501821.1">
    <property type="nucleotide sequence ID" value="NZ_LT629695.1"/>
</dbReference>
<comment type="function">
    <text evidence="6">Catalyzes the initial step of the lipid cycle reactions in the biosynthesis of the cell wall peptidoglycan: transfers peptidoglycan precursor phospho-MurNAc-pentapeptide from UDP-MurNAc-pentapeptide onto the lipid carrier undecaprenyl phosphate, yielding undecaprenyl-pyrophosphoryl-MurNAc-pentapeptide, known as lipid I.</text>
</comment>
<dbReference type="GO" id="GO:0046872">
    <property type="term" value="F:metal ion binding"/>
    <property type="evidence" value="ECO:0007669"/>
    <property type="project" value="UniProtKB-KW"/>
</dbReference>
<keyword evidence="4 6" id="KW-1133">Transmembrane helix</keyword>
<feature type="transmembrane region" description="Helical" evidence="6">
    <location>
        <begin position="197"/>
        <end position="216"/>
    </location>
</feature>
<feature type="binding site" evidence="8">
    <location>
        <position position="280"/>
    </location>
    <ligand>
        <name>Mg(2+)</name>
        <dbReference type="ChEBI" id="CHEBI:18420"/>
    </ligand>
</feature>
<comment type="cofactor">
    <cofactor evidence="6 8">
        <name>Mg(2+)</name>
        <dbReference type="ChEBI" id="CHEBI:18420"/>
    </cofactor>
</comment>